<feature type="domain" description="Carboxymuconolactone decarboxylase-like" evidence="1">
    <location>
        <begin position="17"/>
        <end position="99"/>
    </location>
</feature>
<name>A0A286U168_9BACT</name>
<dbReference type="OrthoDB" id="9802489at2"/>
<protein>
    <submittedName>
        <fullName evidence="2">Carboxymuconolactone decarboxylase</fullName>
    </submittedName>
</protein>
<reference evidence="3" key="1">
    <citation type="journal article" date="2017" name="Environ. Microbiol. Rep.">
        <title>Genetic Diversity of Marine Anaerobic Ammonium-Oxidizing Bacteria as Revealed by Genomic and Proteomic Analyses of 'Candidatus Scalindua japonica'.</title>
        <authorList>
            <person name="Oshiki M."/>
            <person name="Mizuto K."/>
            <person name="Kimura Z."/>
            <person name="Kindaichi T."/>
            <person name="Satoh H."/>
            <person name="Okabe S."/>
        </authorList>
    </citation>
    <scope>NUCLEOTIDE SEQUENCE [LARGE SCALE GENOMIC DNA]</scope>
    <source>
        <strain evidence="3">husup-a2</strain>
    </source>
</reference>
<sequence length="105" mass="11330">MSYELPAPFKEIAREYPDVCEAFQSLGTQCHNAGPLDEKERKLAKLGIAIGTNSEGAVHSAVRNALQAELSKEEIMHVGILAITTVGLPNAIAAITWIKDLLDKS</sequence>
<dbReference type="InterPro" id="IPR003779">
    <property type="entry name" value="CMD-like"/>
</dbReference>
<evidence type="ECO:0000313" key="3">
    <source>
        <dbReference type="Proteomes" id="UP000218542"/>
    </source>
</evidence>
<keyword evidence="3" id="KW-1185">Reference proteome</keyword>
<dbReference type="Gene3D" id="1.20.1290.10">
    <property type="entry name" value="AhpD-like"/>
    <property type="match status" value="1"/>
</dbReference>
<proteinExistence type="predicted"/>
<dbReference type="GO" id="GO:0051920">
    <property type="term" value="F:peroxiredoxin activity"/>
    <property type="evidence" value="ECO:0007669"/>
    <property type="project" value="InterPro"/>
</dbReference>
<dbReference type="RefSeq" id="WP_096895231.1">
    <property type="nucleotide sequence ID" value="NZ_BAOS01000028.1"/>
</dbReference>
<dbReference type="PANTHER" id="PTHR33930:SF2">
    <property type="entry name" value="BLR3452 PROTEIN"/>
    <property type="match status" value="1"/>
</dbReference>
<evidence type="ECO:0000259" key="1">
    <source>
        <dbReference type="Pfam" id="PF02627"/>
    </source>
</evidence>
<accession>A0A286U168</accession>
<dbReference type="SUPFAM" id="SSF69118">
    <property type="entry name" value="AhpD-like"/>
    <property type="match status" value="1"/>
</dbReference>
<gene>
    <name evidence="2" type="ORF">SCALIN_C28_0059</name>
</gene>
<dbReference type="AlphaFoldDB" id="A0A286U168"/>
<evidence type="ECO:0000313" key="2">
    <source>
        <dbReference type="EMBL" id="GAX61857.1"/>
    </source>
</evidence>
<comment type="caution">
    <text evidence="2">The sequence shown here is derived from an EMBL/GenBank/DDBJ whole genome shotgun (WGS) entry which is preliminary data.</text>
</comment>
<dbReference type="InterPro" id="IPR029032">
    <property type="entry name" value="AhpD-like"/>
</dbReference>
<dbReference type="PANTHER" id="PTHR33930">
    <property type="entry name" value="ALKYL HYDROPEROXIDE REDUCTASE AHPD"/>
    <property type="match status" value="1"/>
</dbReference>
<organism evidence="2 3">
    <name type="scientific">Candidatus Scalindua japonica</name>
    <dbReference type="NCBI Taxonomy" id="1284222"/>
    <lineage>
        <taxon>Bacteria</taxon>
        <taxon>Pseudomonadati</taxon>
        <taxon>Planctomycetota</taxon>
        <taxon>Candidatus Brocadiia</taxon>
        <taxon>Candidatus Brocadiales</taxon>
        <taxon>Candidatus Scalinduaceae</taxon>
        <taxon>Candidatus Scalindua</taxon>
    </lineage>
</organism>
<dbReference type="Proteomes" id="UP000218542">
    <property type="component" value="Unassembled WGS sequence"/>
</dbReference>
<dbReference type="Pfam" id="PF02627">
    <property type="entry name" value="CMD"/>
    <property type="match status" value="1"/>
</dbReference>
<dbReference type="EMBL" id="BAOS01000028">
    <property type="protein sequence ID" value="GAX61857.1"/>
    <property type="molecule type" value="Genomic_DNA"/>
</dbReference>